<organism evidence="3 4">
    <name type="scientific">Butyribacter intestini</name>
    <dbReference type="NCBI Taxonomy" id="1703332"/>
    <lineage>
        <taxon>Bacteria</taxon>
        <taxon>Bacillati</taxon>
        <taxon>Bacillota</taxon>
        <taxon>Clostridia</taxon>
        <taxon>Lachnospirales</taxon>
        <taxon>Lachnospiraceae</taxon>
        <taxon>Butyribacter</taxon>
    </lineage>
</organism>
<feature type="transmembrane region" description="Helical" evidence="1">
    <location>
        <begin position="96"/>
        <end position="112"/>
    </location>
</feature>
<feature type="transmembrane region" description="Helical" evidence="1">
    <location>
        <begin position="200"/>
        <end position="219"/>
    </location>
</feature>
<evidence type="ECO:0000313" key="4">
    <source>
        <dbReference type="Proteomes" id="UP000050833"/>
    </source>
</evidence>
<feature type="transmembrane region" description="Helical" evidence="1">
    <location>
        <begin position="255"/>
        <end position="275"/>
    </location>
</feature>
<protein>
    <recommendedName>
        <fullName evidence="2">Membrane protein 6-pyruvoyl-tetrahydropterin synthase-related domain-containing protein</fullName>
    </recommendedName>
</protein>
<keyword evidence="1" id="KW-0812">Transmembrane</keyword>
<dbReference type="RefSeq" id="WP_055941415.1">
    <property type="nucleotide sequence ID" value="NZ_JAQDDZ010000003.1"/>
</dbReference>
<feature type="transmembrane region" description="Helical" evidence="1">
    <location>
        <begin position="231"/>
        <end position="248"/>
    </location>
</feature>
<evidence type="ECO:0000313" key="3">
    <source>
        <dbReference type="EMBL" id="KQC86149.1"/>
    </source>
</evidence>
<accession>A0AAW3JU79</accession>
<keyword evidence="1" id="KW-1133">Transmembrane helix</keyword>
<evidence type="ECO:0000259" key="2">
    <source>
        <dbReference type="Pfam" id="PF10131"/>
    </source>
</evidence>
<feature type="transmembrane region" description="Helical" evidence="1">
    <location>
        <begin position="41"/>
        <end position="63"/>
    </location>
</feature>
<name>A0AAW3JU79_9FIRM</name>
<feature type="transmembrane region" description="Helical" evidence="1">
    <location>
        <begin position="119"/>
        <end position="138"/>
    </location>
</feature>
<reference evidence="3 4" key="1">
    <citation type="submission" date="2015-10" db="EMBL/GenBank/DDBJ databases">
        <title>Butyribacter intestini gen. nov., sp. nov., a butyric acid-producing bacterium of the family Lachnospiraceae isolated from the human faeces.</title>
        <authorList>
            <person name="Zou Y."/>
            <person name="Xue W."/>
            <person name="Luo G."/>
            <person name="Lv M."/>
        </authorList>
    </citation>
    <scope>NUCLEOTIDE SEQUENCE [LARGE SCALE GENOMIC DNA]</scope>
    <source>
        <strain evidence="3 4">TF01-11</strain>
    </source>
</reference>
<dbReference type="Proteomes" id="UP000050833">
    <property type="component" value="Unassembled WGS sequence"/>
</dbReference>
<keyword evidence="1" id="KW-0472">Membrane</keyword>
<evidence type="ECO:0000256" key="1">
    <source>
        <dbReference type="SAM" id="Phobius"/>
    </source>
</evidence>
<sequence>MVLIIGLAALLCWVLIGCRTKRYFAGIFTGLIWMFIPYNFYNVVVTENISALLSTVIVPVAVYTSFDYIKTKQKIMPVITALALLILRQLDAYTAAVISGCMVILLLLWKIVNEEKHGIIAPAAAVLLPNIVTIYQSLAGKGFYRENFCISEDTIIFSIKDVLNPVYNLRHDESIYYFGIVILLCAVFGFICSHRKTNIMFLYGIFLMVFTVNPIAGWFVKKTGFRSDRLYVLAIMSYTSIFVAFVMWETLKLKIHIALCILLCMDMIPSAYLTYQKRDNFVTFSEENDVSDSILKEAQRVTKNKMIFAGKLNEDKITDKIAEAMDLGEYLYVFDRCISAGYDTVVLEKSKMRNKDADIYMVEYAAKKENYRLISSNKYYILFHHDKCDNSNFKVENSYKAIGIGDKVHQLAMIYPQIYESDETNIEKYSASELSKYETVYLSGFTYDDRDDAENIIKDVAKSGTKVVINADNIPYDLKTRNKALLGVSCNSINFENGYPTLIIDKKEILTELFDEEYAQWQGVYINGLKNVDGYFKENGQNIDFMGSIKDKNINFVGINLISHYAITYDDTLKKYIDNLVGFKQEDAPQHEIVIKNK</sequence>
<dbReference type="AlphaFoldDB" id="A0AAW3JU79"/>
<keyword evidence="4" id="KW-1185">Reference proteome</keyword>
<dbReference type="InterPro" id="IPR018776">
    <property type="entry name" value="Membrane_prot_PTPS-rel_domain"/>
</dbReference>
<feature type="transmembrane region" description="Helical" evidence="1">
    <location>
        <begin position="175"/>
        <end position="193"/>
    </location>
</feature>
<dbReference type="EMBL" id="LLKB01000001">
    <property type="protein sequence ID" value="KQC86149.1"/>
    <property type="molecule type" value="Genomic_DNA"/>
</dbReference>
<comment type="caution">
    <text evidence="3">The sequence shown here is derived from an EMBL/GenBank/DDBJ whole genome shotgun (WGS) entry which is preliminary data.</text>
</comment>
<feature type="domain" description="Membrane protein 6-pyruvoyl-tetrahydropterin synthase-related" evidence="2">
    <location>
        <begin position="11"/>
        <end position="562"/>
    </location>
</feature>
<dbReference type="Pfam" id="PF10131">
    <property type="entry name" value="PTPS_related"/>
    <property type="match status" value="1"/>
</dbReference>
<proteinExistence type="predicted"/>
<gene>
    <name evidence="3" type="ORF">APZ18_02850</name>
</gene>